<evidence type="ECO:0000256" key="1">
    <source>
        <dbReference type="SAM" id="MobiDB-lite"/>
    </source>
</evidence>
<comment type="caution">
    <text evidence="2">The sequence shown here is derived from an EMBL/GenBank/DDBJ whole genome shotgun (WGS) entry which is preliminary data.</text>
</comment>
<feature type="compositionally biased region" description="Basic and acidic residues" evidence="1">
    <location>
        <begin position="52"/>
        <end position="68"/>
    </location>
</feature>
<reference evidence="2" key="1">
    <citation type="journal article" date="2022" name="bioRxiv">
        <title>Sequencing and chromosome-scale assembly of the giantPleurodeles waltlgenome.</title>
        <authorList>
            <person name="Brown T."/>
            <person name="Elewa A."/>
            <person name="Iarovenko S."/>
            <person name="Subramanian E."/>
            <person name="Araus A.J."/>
            <person name="Petzold A."/>
            <person name="Susuki M."/>
            <person name="Suzuki K.-i.T."/>
            <person name="Hayashi T."/>
            <person name="Toyoda A."/>
            <person name="Oliveira C."/>
            <person name="Osipova E."/>
            <person name="Leigh N.D."/>
            <person name="Simon A."/>
            <person name="Yun M.H."/>
        </authorList>
    </citation>
    <scope>NUCLEOTIDE SEQUENCE</scope>
    <source>
        <strain evidence="2">20211129_DDA</strain>
        <tissue evidence="2">Liver</tissue>
    </source>
</reference>
<organism evidence="2 3">
    <name type="scientific">Pleurodeles waltl</name>
    <name type="common">Iberian ribbed newt</name>
    <dbReference type="NCBI Taxonomy" id="8319"/>
    <lineage>
        <taxon>Eukaryota</taxon>
        <taxon>Metazoa</taxon>
        <taxon>Chordata</taxon>
        <taxon>Craniata</taxon>
        <taxon>Vertebrata</taxon>
        <taxon>Euteleostomi</taxon>
        <taxon>Amphibia</taxon>
        <taxon>Batrachia</taxon>
        <taxon>Caudata</taxon>
        <taxon>Salamandroidea</taxon>
        <taxon>Salamandridae</taxon>
        <taxon>Pleurodelinae</taxon>
        <taxon>Pleurodeles</taxon>
    </lineage>
</organism>
<sequence length="408" mass="45571">MRRLLRTLGAGRHPDARASFFLSPLAELLPRDGEKRRKARQRSRKGRPQPESARETGRSDLCSTREEGLGQPYNNSGRNMDVGGGQLPLAEEKKWTLSRSSPGRRKRQSPFLLCPPPSVHERPSLIYRPKLCLSRVLGKRGRGAGRLLPGCCPGWPDLPTQGLDPVDRKGRGMQKLETGQRGYANGRIIRRLLRTLGAGRHPDARASFFLSPLAELLPRDGEKRRKARQRSRKGRPQPESARETGRVASDGKEAKQRARGLSSSTAFSASEEERDRKSKIGKERPSLIYRPKLCLSRVLGKRGRGAGRLLPGCCPGWPDLPTQGLDPVDRKGRGMQKLETGQRGYANGRIMRRLLRTLGAGRHPDARASFFLSPLAELLPRDGEKRRKARQRSRKGRPQAESARETGR</sequence>
<dbReference type="Proteomes" id="UP001066276">
    <property type="component" value="Chromosome 5"/>
</dbReference>
<feature type="compositionally biased region" description="Basic residues" evidence="1">
    <location>
        <begin position="224"/>
        <end position="235"/>
    </location>
</feature>
<dbReference type="AlphaFoldDB" id="A0AAV7RFY0"/>
<dbReference type="EMBL" id="JANPWB010000009">
    <property type="protein sequence ID" value="KAJ1149833.1"/>
    <property type="molecule type" value="Genomic_DNA"/>
</dbReference>
<keyword evidence="3" id="KW-1185">Reference proteome</keyword>
<gene>
    <name evidence="2" type="ORF">NDU88_002637</name>
</gene>
<evidence type="ECO:0000313" key="3">
    <source>
        <dbReference type="Proteomes" id="UP001066276"/>
    </source>
</evidence>
<proteinExistence type="predicted"/>
<accession>A0AAV7RFY0</accession>
<feature type="compositionally biased region" description="Basic and acidic residues" evidence="1">
    <location>
        <begin position="271"/>
        <end position="283"/>
    </location>
</feature>
<feature type="compositionally biased region" description="Basic and acidic residues" evidence="1">
    <location>
        <begin position="240"/>
        <end position="256"/>
    </location>
</feature>
<feature type="compositionally biased region" description="Basic residues" evidence="1">
    <location>
        <begin position="36"/>
        <end position="47"/>
    </location>
</feature>
<feature type="region of interest" description="Disordered" evidence="1">
    <location>
        <begin position="220"/>
        <end position="283"/>
    </location>
</feature>
<name>A0AAV7RFY0_PLEWA</name>
<feature type="region of interest" description="Disordered" evidence="1">
    <location>
        <begin position="380"/>
        <end position="408"/>
    </location>
</feature>
<feature type="region of interest" description="Disordered" evidence="1">
    <location>
        <begin position="32"/>
        <end position="86"/>
    </location>
</feature>
<feature type="region of interest" description="Disordered" evidence="1">
    <location>
        <begin position="96"/>
        <end position="115"/>
    </location>
</feature>
<evidence type="ECO:0000313" key="2">
    <source>
        <dbReference type="EMBL" id="KAJ1149833.1"/>
    </source>
</evidence>
<protein>
    <submittedName>
        <fullName evidence="2">Uncharacterized protein</fullName>
    </submittedName>
</protein>
<feature type="compositionally biased region" description="Basic residues" evidence="1">
    <location>
        <begin position="386"/>
        <end position="397"/>
    </location>
</feature>